<keyword evidence="4" id="KW-0808">Transferase</keyword>
<gene>
    <name evidence="4" type="ORF">IQ215_02520</name>
</gene>
<comment type="similarity">
    <text evidence="1">Belongs to the bacterial sugar transferase family.</text>
</comment>
<dbReference type="EMBL" id="JADEWC010000003">
    <property type="protein sequence ID" value="MBE9221561.1"/>
    <property type="molecule type" value="Genomic_DNA"/>
</dbReference>
<dbReference type="Pfam" id="PF02397">
    <property type="entry name" value="Bac_transf"/>
    <property type="match status" value="1"/>
</dbReference>
<accession>A0ABR9V0Z9</accession>
<evidence type="ECO:0000313" key="4">
    <source>
        <dbReference type="EMBL" id="MBE9221561.1"/>
    </source>
</evidence>
<evidence type="ECO:0000259" key="3">
    <source>
        <dbReference type="Pfam" id="PF02397"/>
    </source>
</evidence>
<feature type="transmembrane region" description="Helical" evidence="2">
    <location>
        <begin position="48"/>
        <end position="73"/>
    </location>
</feature>
<keyword evidence="5" id="KW-1185">Reference proteome</keyword>
<keyword evidence="2" id="KW-0472">Membrane</keyword>
<reference evidence="4 5" key="1">
    <citation type="submission" date="2020-10" db="EMBL/GenBank/DDBJ databases">
        <authorList>
            <person name="Castelo-Branco R."/>
            <person name="Eusebio N."/>
            <person name="Adriana R."/>
            <person name="Vieira A."/>
            <person name="Brugerolle De Fraissinette N."/>
            <person name="Rezende De Castro R."/>
            <person name="Schneider M.P."/>
            <person name="Vasconcelos V."/>
            <person name="Leao P.N."/>
        </authorList>
    </citation>
    <scope>NUCLEOTIDE SEQUENCE [LARGE SCALE GENOMIC DNA]</scope>
    <source>
        <strain evidence="4 5">LEGE 03274</strain>
    </source>
</reference>
<feature type="domain" description="Bacterial sugar transferase" evidence="3">
    <location>
        <begin position="46"/>
        <end position="233"/>
    </location>
</feature>
<evidence type="ECO:0000256" key="1">
    <source>
        <dbReference type="ARBA" id="ARBA00006464"/>
    </source>
</evidence>
<dbReference type="InterPro" id="IPR003362">
    <property type="entry name" value="Bact_transf"/>
</dbReference>
<name>A0ABR9V0Z9_9CHRO</name>
<comment type="caution">
    <text evidence="4">The sequence shown here is derived from an EMBL/GenBank/DDBJ whole genome shotgun (WGS) entry which is preliminary data.</text>
</comment>
<protein>
    <submittedName>
        <fullName evidence="4">Sugar transferase</fullName>
    </submittedName>
</protein>
<evidence type="ECO:0000313" key="5">
    <source>
        <dbReference type="Proteomes" id="UP000654604"/>
    </source>
</evidence>
<organism evidence="4 5">
    <name type="scientific">Cyanobacterium stanieri LEGE 03274</name>
    <dbReference type="NCBI Taxonomy" id="1828756"/>
    <lineage>
        <taxon>Bacteria</taxon>
        <taxon>Bacillati</taxon>
        <taxon>Cyanobacteriota</taxon>
        <taxon>Cyanophyceae</taxon>
        <taxon>Oscillatoriophycideae</taxon>
        <taxon>Chroococcales</taxon>
        <taxon>Geminocystaceae</taxon>
        <taxon>Cyanobacterium</taxon>
    </lineage>
</organism>
<sequence length="238" mass="27531">MMLINPRNIKNPSLKSKKTSSHIHQRLNYYDNKYNKLHSSINNPWKRLIDILGGFVGLTITAILFIPLAILIYKDNPGPILYSQTRCGLNGKTFTIWKFRSMTVDAEKKKHLVKNHADGFIFKNPEDPRITKIGKILRSTSLDEFPQFWNVLTGDMSLVGTRPPTPDEVAKYDSYHLLRLRVKPGLTGEWQVKGRSKCLDFNQVVAMDLAYQKKWTVWYDLYLIFKTIEVVIKREGAC</sequence>
<proteinExistence type="inferred from homology"/>
<keyword evidence="2" id="KW-1133">Transmembrane helix</keyword>
<evidence type="ECO:0000256" key="2">
    <source>
        <dbReference type="SAM" id="Phobius"/>
    </source>
</evidence>
<dbReference type="GO" id="GO:0016740">
    <property type="term" value="F:transferase activity"/>
    <property type="evidence" value="ECO:0007669"/>
    <property type="project" value="UniProtKB-KW"/>
</dbReference>
<dbReference type="PANTHER" id="PTHR30576:SF10">
    <property type="entry name" value="SLL5057 PROTEIN"/>
    <property type="match status" value="1"/>
</dbReference>
<dbReference type="PANTHER" id="PTHR30576">
    <property type="entry name" value="COLANIC BIOSYNTHESIS UDP-GLUCOSE LIPID CARRIER TRANSFERASE"/>
    <property type="match status" value="1"/>
</dbReference>
<dbReference type="Proteomes" id="UP000654604">
    <property type="component" value="Unassembled WGS sequence"/>
</dbReference>
<keyword evidence="2" id="KW-0812">Transmembrane</keyword>